<evidence type="ECO:0000256" key="5">
    <source>
        <dbReference type="ARBA" id="ARBA00023049"/>
    </source>
</evidence>
<dbReference type="SUPFAM" id="SSF102712">
    <property type="entry name" value="JAB1/MPN domain"/>
    <property type="match status" value="1"/>
</dbReference>
<reference evidence="7" key="1">
    <citation type="submission" date="2021-05" db="EMBL/GenBank/DDBJ databases">
        <authorList>
            <person name="Pietrasiak N."/>
            <person name="Ward R."/>
            <person name="Stajich J.E."/>
            <person name="Kurbessoian T."/>
        </authorList>
    </citation>
    <scope>NUCLEOTIDE SEQUENCE</scope>
    <source>
        <strain evidence="7">CPER-KK1</strain>
    </source>
</reference>
<reference evidence="7" key="2">
    <citation type="journal article" date="2022" name="Microbiol. Resour. Announc.">
        <title>Metagenome Sequencing to Explore Phylogenomics of Terrestrial Cyanobacteria.</title>
        <authorList>
            <person name="Ward R.D."/>
            <person name="Stajich J.E."/>
            <person name="Johansen J.R."/>
            <person name="Huntemann M."/>
            <person name="Clum A."/>
            <person name="Foster B."/>
            <person name="Foster B."/>
            <person name="Roux S."/>
            <person name="Palaniappan K."/>
            <person name="Varghese N."/>
            <person name="Mukherjee S."/>
            <person name="Reddy T.B.K."/>
            <person name="Daum C."/>
            <person name="Copeland A."/>
            <person name="Chen I.A."/>
            <person name="Ivanova N.N."/>
            <person name="Kyrpides N.C."/>
            <person name="Shapiro N."/>
            <person name="Eloe-Fadrosh E.A."/>
            <person name="Pietrasiak N."/>
        </authorList>
    </citation>
    <scope>NUCLEOTIDE SEQUENCE</scope>
    <source>
        <strain evidence="7">CPER-KK1</strain>
    </source>
</reference>
<dbReference type="PANTHER" id="PTHR34858">
    <property type="entry name" value="CYSO-CYSTEINE PEPTIDASE"/>
    <property type="match status" value="1"/>
</dbReference>
<accession>A0A951PQ90</accession>
<keyword evidence="1" id="KW-0645">Protease</keyword>
<dbReference type="PROSITE" id="PS50249">
    <property type="entry name" value="MPN"/>
    <property type="match status" value="1"/>
</dbReference>
<name>A0A951PQ90_9CYAN</name>
<evidence type="ECO:0000256" key="3">
    <source>
        <dbReference type="ARBA" id="ARBA00022801"/>
    </source>
</evidence>
<dbReference type="InterPro" id="IPR000555">
    <property type="entry name" value="JAMM/MPN+_dom"/>
</dbReference>
<proteinExistence type="predicted"/>
<sequence>MATLKLLSYHLQVIQAHAERTYPEECCGLLLGELRGDIKILVDVLPTENSWDAQAATFQAIEGSAQLESSKRRRFSIAPTVMLKAQKDARDRNLNIIGIYHSHPDHPAIPSEFDRAIAWQQYSYIIVSVQEGKAIDLKSWSLDDEHQFQPEEIFTASSSAD</sequence>
<keyword evidence="4" id="KW-0862">Zinc</keyword>
<gene>
    <name evidence="7" type="ORF">KME25_23450</name>
</gene>
<dbReference type="InterPro" id="IPR051929">
    <property type="entry name" value="VirAsm_ModProt"/>
</dbReference>
<protein>
    <submittedName>
        <fullName evidence="7">M67 family metallopeptidase</fullName>
    </submittedName>
</protein>
<dbReference type="Pfam" id="PF14464">
    <property type="entry name" value="Prok-JAB"/>
    <property type="match status" value="1"/>
</dbReference>
<dbReference type="EMBL" id="JAHHIF010000040">
    <property type="protein sequence ID" value="MBW4547369.1"/>
    <property type="molecule type" value="Genomic_DNA"/>
</dbReference>
<dbReference type="FunFam" id="3.40.140.10:FF:000085">
    <property type="entry name" value="Mov34/MPN/PAD-1 family protein"/>
    <property type="match status" value="1"/>
</dbReference>
<dbReference type="GO" id="GO:0008235">
    <property type="term" value="F:metalloexopeptidase activity"/>
    <property type="evidence" value="ECO:0007669"/>
    <property type="project" value="TreeGrafter"/>
</dbReference>
<evidence type="ECO:0000256" key="1">
    <source>
        <dbReference type="ARBA" id="ARBA00022670"/>
    </source>
</evidence>
<keyword evidence="5" id="KW-0482">Metalloprotease</keyword>
<feature type="domain" description="MPN" evidence="6">
    <location>
        <begin position="4"/>
        <end position="154"/>
    </location>
</feature>
<dbReference type="SMART" id="SM00232">
    <property type="entry name" value="JAB_MPN"/>
    <property type="match status" value="1"/>
</dbReference>
<dbReference type="CDD" id="cd08070">
    <property type="entry name" value="MPN_like"/>
    <property type="match status" value="1"/>
</dbReference>
<keyword evidence="2" id="KW-0479">Metal-binding</keyword>
<evidence type="ECO:0000313" key="7">
    <source>
        <dbReference type="EMBL" id="MBW4547369.1"/>
    </source>
</evidence>
<evidence type="ECO:0000256" key="2">
    <source>
        <dbReference type="ARBA" id="ARBA00022723"/>
    </source>
</evidence>
<evidence type="ECO:0000313" key="8">
    <source>
        <dbReference type="Proteomes" id="UP000753908"/>
    </source>
</evidence>
<dbReference type="InterPro" id="IPR028090">
    <property type="entry name" value="JAB_dom_prok"/>
</dbReference>
<evidence type="ECO:0000256" key="4">
    <source>
        <dbReference type="ARBA" id="ARBA00022833"/>
    </source>
</evidence>
<dbReference type="InterPro" id="IPR037518">
    <property type="entry name" value="MPN"/>
</dbReference>
<keyword evidence="3" id="KW-0378">Hydrolase</keyword>
<comment type="caution">
    <text evidence="7">The sequence shown here is derived from an EMBL/GenBank/DDBJ whole genome shotgun (WGS) entry which is preliminary data.</text>
</comment>
<dbReference type="Proteomes" id="UP000753908">
    <property type="component" value="Unassembled WGS sequence"/>
</dbReference>
<organism evidence="7 8">
    <name type="scientific">Symplocastrum torsivum CPER-KK1</name>
    <dbReference type="NCBI Taxonomy" id="450513"/>
    <lineage>
        <taxon>Bacteria</taxon>
        <taxon>Bacillati</taxon>
        <taxon>Cyanobacteriota</taxon>
        <taxon>Cyanophyceae</taxon>
        <taxon>Oscillatoriophycideae</taxon>
        <taxon>Oscillatoriales</taxon>
        <taxon>Microcoleaceae</taxon>
        <taxon>Symplocastrum</taxon>
    </lineage>
</organism>
<dbReference type="AlphaFoldDB" id="A0A951PQ90"/>
<dbReference type="Gene3D" id="3.40.140.10">
    <property type="entry name" value="Cytidine Deaminase, domain 2"/>
    <property type="match status" value="1"/>
</dbReference>
<dbReference type="GO" id="GO:0006508">
    <property type="term" value="P:proteolysis"/>
    <property type="evidence" value="ECO:0007669"/>
    <property type="project" value="UniProtKB-KW"/>
</dbReference>
<dbReference type="PANTHER" id="PTHR34858:SF1">
    <property type="entry name" value="CYSO-CYSTEINE PEPTIDASE"/>
    <property type="match status" value="1"/>
</dbReference>
<evidence type="ECO:0000259" key="6">
    <source>
        <dbReference type="PROSITE" id="PS50249"/>
    </source>
</evidence>
<dbReference type="GO" id="GO:0008270">
    <property type="term" value="F:zinc ion binding"/>
    <property type="evidence" value="ECO:0007669"/>
    <property type="project" value="TreeGrafter"/>
</dbReference>